<dbReference type="RefSeq" id="WP_233372058.1">
    <property type="nucleotide sequence ID" value="NZ_JAJTWU010000004.1"/>
</dbReference>
<dbReference type="EMBL" id="JAJTWU010000004">
    <property type="protein sequence ID" value="MCE4555036.1"/>
    <property type="molecule type" value="Genomic_DNA"/>
</dbReference>
<dbReference type="Proteomes" id="UP001200741">
    <property type="component" value="Unassembled WGS sequence"/>
</dbReference>
<evidence type="ECO:0000313" key="2">
    <source>
        <dbReference type="Proteomes" id="UP001200741"/>
    </source>
</evidence>
<comment type="caution">
    <text evidence="1">The sequence shown here is derived from an EMBL/GenBank/DDBJ whole genome shotgun (WGS) entry which is preliminary data.</text>
</comment>
<proteinExistence type="predicted"/>
<accession>A0ABS8XWM9</accession>
<evidence type="ECO:0000313" key="1">
    <source>
        <dbReference type="EMBL" id="MCE4555036.1"/>
    </source>
</evidence>
<organism evidence="1 2">
    <name type="scientific">Pelomonas cellulosilytica</name>
    <dbReference type="NCBI Taxonomy" id="2906762"/>
    <lineage>
        <taxon>Bacteria</taxon>
        <taxon>Pseudomonadati</taxon>
        <taxon>Pseudomonadota</taxon>
        <taxon>Betaproteobacteria</taxon>
        <taxon>Burkholderiales</taxon>
        <taxon>Sphaerotilaceae</taxon>
        <taxon>Roseateles</taxon>
    </lineage>
</organism>
<keyword evidence="2" id="KW-1185">Reference proteome</keyword>
<name>A0ABS8XWM9_9BURK</name>
<sequence length="324" mass="37128">MPFCCYECSHPISEVWLTLKLFRSKDLPFDERPFAAMMGWLKQLGILQIEWPEIAAWHPSSEGEPDSPSARRAVFSVLSSLVPLPLDLPRTSPVRVLARGPSADRFRRLLPAYDEDAHQQLGAIYKSIRRHVHRRLRKISPGLSRKGIDLDLFGWDTMAPLPQSRGSQSGAHAWLIWRKRFEQEFYLSGSTHNDFSVTSPRRLLLRPEVLSWPVAWAARPAEWGQFVWQCFVADLESARGWSRAIEALPPLPRYGQRSDEQQRAWTQFSATYSMWAPRLNPEIRRWPRSLSQLAWTDATTGSKELLLVGPATQVDTPHEAIQPT</sequence>
<gene>
    <name evidence="1" type="ORF">LXT13_11425</name>
</gene>
<protein>
    <submittedName>
        <fullName evidence="1">Uncharacterized protein</fullName>
    </submittedName>
</protein>
<reference evidence="1 2" key="1">
    <citation type="submission" date="2021-12" db="EMBL/GenBank/DDBJ databases">
        <title>Genome seq of P8.</title>
        <authorList>
            <person name="Seo T."/>
        </authorList>
    </citation>
    <scope>NUCLEOTIDE SEQUENCE [LARGE SCALE GENOMIC DNA]</scope>
    <source>
        <strain evidence="1 2">P8</strain>
    </source>
</reference>